<dbReference type="SUPFAM" id="SSF56349">
    <property type="entry name" value="DNA breaking-rejoining enzymes"/>
    <property type="match status" value="1"/>
</dbReference>
<evidence type="ECO:0000256" key="5">
    <source>
        <dbReference type="PROSITE-ProRule" id="PRU01248"/>
    </source>
</evidence>
<evidence type="ECO:0000259" key="7">
    <source>
        <dbReference type="PROSITE" id="PS51900"/>
    </source>
</evidence>
<dbReference type="PROSITE" id="PS51898">
    <property type="entry name" value="TYR_RECOMBINASE"/>
    <property type="match status" value="1"/>
</dbReference>
<dbReference type="PANTHER" id="PTHR30349">
    <property type="entry name" value="PHAGE INTEGRASE-RELATED"/>
    <property type="match status" value="1"/>
</dbReference>
<protein>
    <recommendedName>
        <fullName evidence="10">Integrase</fullName>
    </recommendedName>
</protein>
<dbReference type="Pfam" id="PF00589">
    <property type="entry name" value="Phage_integrase"/>
    <property type="match status" value="1"/>
</dbReference>
<dbReference type="InterPro" id="IPR050090">
    <property type="entry name" value="Tyrosine_recombinase_XerCD"/>
</dbReference>
<dbReference type="GO" id="GO:0015074">
    <property type="term" value="P:DNA integration"/>
    <property type="evidence" value="ECO:0007669"/>
    <property type="project" value="UniProtKB-KW"/>
</dbReference>
<evidence type="ECO:0000256" key="4">
    <source>
        <dbReference type="ARBA" id="ARBA00023172"/>
    </source>
</evidence>
<dbReference type="GO" id="GO:0006310">
    <property type="term" value="P:DNA recombination"/>
    <property type="evidence" value="ECO:0007669"/>
    <property type="project" value="UniProtKB-KW"/>
</dbReference>
<evidence type="ECO:0000313" key="9">
    <source>
        <dbReference type="Proteomes" id="UP000189369"/>
    </source>
</evidence>
<evidence type="ECO:0000313" key="8">
    <source>
        <dbReference type="EMBL" id="AQS51870.1"/>
    </source>
</evidence>
<feature type="domain" description="Tyr recombinase" evidence="6">
    <location>
        <begin position="111"/>
        <end position="317"/>
    </location>
</feature>
<dbReference type="Pfam" id="PF02899">
    <property type="entry name" value="Phage_int_SAM_1"/>
    <property type="match status" value="1"/>
</dbReference>
<proteinExistence type="predicted"/>
<dbReference type="InterPro" id="IPR044068">
    <property type="entry name" value="CB"/>
</dbReference>
<dbReference type="InterPro" id="IPR010998">
    <property type="entry name" value="Integrase_recombinase_N"/>
</dbReference>
<dbReference type="PROSITE" id="PS51900">
    <property type="entry name" value="CB"/>
    <property type="match status" value="1"/>
</dbReference>
<keyword evidence="1" id="KW-0159">Chromosome partition</keyword>
<dbReference type="STRING" id="643674.PAEH1_10470"/>
<accession>A0A1U9K1E6</accession>
<evidence type="ECO:0000256" key="2">
    <source>
        <dbReference type="ARBA" id="ARBA00022908"/>
    </source>
</evidence>
<evidence type="ECO:0008006" key="10">
    <source>
        <dbReference type="Google" id="ProtNLM"/>
    </source>
</evidence>
<gene>
    <name evidence="8" type="ORF">PAEH1_10470</name>
</gene>
<sequence length="328" mass="37170">MTPTPRTPNTRQAMLQWLQHLKAAGAAADTLAAYERDLKHLIACYDLPSPQHYARNHLQFALGELQAQGLQPRSLARLLSAWRNFFNWFSEQYQSGYNPCLGVQAPKGHYPDPKILSLTQTQQLLESSFPTEDSSAVELRDQALFELLYSSGLRLSELIWLDVEACESPAYTSKAWIDWEENEVVIAAASERQRHVPIGGPALTALTRWRQRRHELLPTALAQQPEQDPATYFALFLGVRGQRISPRVIQKQLQLRAQQAGLNQRVFPHRLRNSFANHLLESSNDVTGVQQLMGHAISDSTASLKQLNPEQLAEFFKAHPRHNPKKDN</sequence>
<keyword evidence="3 5" id="KW-0238">DNA-binding</keyword>
<dbReference type="InterPro" id="IPR011010">
    <property type="entry name" value="DNA_brk_join_enz"/>
</dbReference>
<dbReference type="Gene3D" id="1.10.443.10">
    <property type="entry name" value="Intergrase catalytic core"/>
    <property type="match status" value="1"/>
</dbReference>
<dbReference type="AlphaFoldDB" id="A0A1U9K1E6"/>
<dbReference type="InterPro" id="IPR002104">
    <property type="entry name" value="Integrase_catalytic"/>
</dbReference>
<dbReference type="GO" id="GO:0003677">
    <property type="term" value="F:DNA binding"/>
    <property type="evidence" value="ECO:0007669"/>
    <property type="project" value="UniProtKB-UniRule"/>
</dbReference>
<dbReference type="InterPro" id="IPR004107">
    <property type="entry name" value="Integrase_SAM-like_N"/>
</dbReference>
<name>A0A1U9K1E6_9BURK</name>
<organism evidence="8 9">
    <name type="scientific">Paenalcaligenes hominis</name>
    <dbReference type="NCBI Taxonomy" id="643674"/>
    <lineage>
        <taxon>Bacteria</taxon>
        <taxon>Pseudomonadati</taxon>
        <taxon>Pseudomonadota</taxon>
        <taxon>Betaproteobacteria</taxon>
        <taxon>Burkholderiales</taxon>
        <taxon>Alcaligenaceae</taxon>
        <taxon>Paenalcaligenes</taxon>
    </lineage>
</organism>
<dbReference type="GO" id="GO:0007059">
    <property type="term" value="P:chromosome segregation"/>
    <property type="evidence" value="ECO:0007669"/>
    <property type="project" value="UniProtKB-KW"/>
</dbReference>
<keyword evidence="2" id="KW-0229">DNA integration</keyword>
<reference evidence="8 9" key="1">
    <citation type="submission" date="2017-01" db="EMBL/GenBank/DDBJ databases">
        <title>Complete Genome Sequence of Paenalcaligenes hominis, Isolated from a paraplegic Patient with neurogenic bladder.</title>
        <authorList>
            <person name="Mukhopadhyay R."/>
            <person name="Joaquin J."/>
            <person name="Hogue R."/>
            <person name="Kilaru A."/>
            <person name="Jospin G."/>
            <person name="Mars K."/>
            <person name="Eisen J.A."/>
            <person name="Chaturvedi V."/>
        </authorList>
    </citation>
    <scope>NUCLEOTIDE SEQUENCE [LARGE SCALE GENOMIC DNA]</scope>
    <source>
        <strain evidence="8 9">15S00501</strain>
    </source>
</reference>
<dbReference type="OrthoDB" id="9801717at2"/>
<keyword evidence="4" id="KW-0233">DNA recombination</keyword>
<dbReference type="PANTHER" id="PTHR30349:SF81">
    <property type="entry name" value="TYROSINE RECOMBINASE XERC"/>
    <property type="match status" value="1"/>
</dbReference>
<dbReference type="KEGG" id="phn:PAEH1_10470"/>
<dbReference type="Proteomes" id="UP000189369">
    <property type="component" value="Chromosome"/>
</dbReference>
<dbReference type="EMBL" id="CP019697">
    <property type="protein sequence ID" value="AQS51870.1"/>
    <property type="molecule type" value="Genomic_DNA"/>
</dbReference>
<dbReference type="Gene3D" id="1.10.150.130">
    <property type="match status" value="1"/>
</dbReference>
<evidence type="ECO:0000256" key="3">
    <source>
        <dbReference type="ARBA" id="ARBA00023125"/>
    </source>
</evidence>
<feature type="domain" description="Core-binding (CB)" evidence="7">
    <location>
        <begin position="8"/>
        <end position="90"/>
    </location>
</feature>
<dbReference type="InterPro" id="IPR013762">
    <property type="entry name" value="Integrase-like_cat_sf"/>
</dbReference>
<evidence type="ECO:0000256" key="1">
    <source>
        <dbReference type="ARBA" id="ARBA00022829"/>
    </source>
</evidence>
<evidence type="ECO:0000259" key="6">
    <source>
        <dbReference type="PROSITE" id="PS51898"/>
    </source>
</evidence>